<keyword evidence="3" id="KW-1185">Reference proteome</keyword>
<dbReference type="Proteomes" id="UP000037600">
    <property type="component" value="Unassembled WGS sequence"/>
</dbReference>
<sequence>MKNLIALSLITLAFLNTANAQQKILPPSQQFTESSEFQNIKQRYSQCALTKALEFSQVTDLDTAFKYAPTACRRDLLQIKKMLIGGPYKMDVIDQLVESVQEGVEIDMVNYVLREKLKQLNK</sequence>
<gene>
    <name evidence="2" type="ORF">XM47_06560</name>
</gene>
<accession>A0A0J8GX71</accession>
<dbReference type="EMBL" id="LAZL01000008">
    <property type="protein sequence ID" value="KMT65854.1"/>
    <property type="molecule type" value="Genomic_DNA"/>
</dbReference>
<feature type="chain" id="PRO_5005298646" evidence="1">
    <location>
        <begin position="21"/>
        <end position="122"/>
    </location>
</feature>
<dbReference type="RefSeq" id="WP_048690965.1">
    <property type="nucleotide sequence ID" value="NZ_KQ130486.1"/>
</dbReference>
<organism evidence="2 3">
    <name type="scientific">Catenovulum maritimum</name>
    <dbReference type="NCBI Taxonomy" id="1513271"/>
    <lineage>
        <taxon>Bacteria</taxon>
        <taxon>Pseudomonadati</taxon>
        <taxon>Pseudomonadota</taxon>
        <taxon>Gammaproteobacteria</taxon>
        <taxon>Alteromonadales</taxon>
        <taxon>Alteromonadaceae</taxon>
        <taxon>Catenovulum</taxon>
    </lineage>
</organism>
<keyword evidence="1" id="KW-0732">Signal</keyword>
<reference evidence="2 3" key="1">
    <citation type="submission" date="2015-04" db="EMBL/GenBank/DDBJ databases">
        <title>Draft Genome Sequence of the Novel Agar-Digesting Marine Bacterium Q1.</title>
        <authorList>
            <person name="Li Y."/>
            <person name="Li D."/>
            <person name="Chen G."/>
            <person name="Du Z."/>
        </authorList>
    </citation>
    <scope>NUCLEOTIDE SEQUENCE [LARGE SCALE GENOMIC DNA]</scope>
    <source>
        <strain evidence="2 3">Q1</strain>
    </source>
</reference>
<comment type="caution">
    <text evidence="2">The sequence shown here is derived from an EMBL/GenBank/DDBJ whole genome shotgun (WGS) entry which is preliminary data.</text>
</comment>
<evidence type="ECO:0000256" key="1">
    <source>
        <dbReference type="SAM" id="SignalP"/>
    </source>
</evidence>
<name>A0A0J8GX71_9ALTE</name>
<evidence type="ECO:0000313" key="3">
    <source>
        <dbReference type="Proteomes" id="UP000037600"/>
    </source>
</evidence>
<protein>
    <submittedName>
        <fullName evidence="2">Uncharacterized protein</fullName>
    </submittedName>
</protein>
<dbReference type="AlphaFoldDB" id="A0A0J8GX71"/>
<evidence type="ECO:0000313" key="2">
    <source>
        <dbReference type="EMBL" id="KMT65854.1"/>
    </source>
</evidence>
<feature type="signal peptide" evidence="1">
    <location>
        <begin position="1"/>
        <end position="20"/>
    </location>
</feature>
<dbReference type="OrthoDB" id="6386134at2"/>
<proteinExistence type="predicted"/>